<dbReference type="EMBL" id="FUXK01000063">
    <property type="protein sequence ID" value="SKA24183.1"/>
    <property type="molecule type" value="Genomic_DNA"/>
</dbReference>
<evidence type="ECO:0000313" key="3">
    <source>
        <dbReference type="Proteomes" id="UP000190065"/>
    </source>
</evidence>
<reference evidence="2 3" key="1">
    <citation type="submission" date="2017-02" db="EMBL/GenBank/DDBJ databases">
        <authorList>
            <person name="Peterson S.W."/>
        </authorList>
    </citation>
    <scope>NUCLEOTIDE SEQUENCE [LARGE SCALE GENOMIC DNA]</scope>
    <source>
        <strain evidence="2 3">ATCC 43324</strain>
    </source>
</reference>
<dbReference type="RefSeq" id="WP_078805918.1">
    <property type="nucleotide sequence ID" value="NZ_FUXK01000063.1"/>
</dbReference>
<keyword evidence="1" id="KW-0472">Membrane</keyword>
<gene>
    <name evidence="2" type="ORF">SAMN02745202_02586</name>
</gene>
<name>A0A1T4S7G5_9BACT</name>
<keyword evidence="1" id="KW-1133">Transmembrane helix</keyword>
<proteinExistence type="predicted"/>
<sequence>MYLDFIIDILHQGDSITIHCDNDVYTGVILKMTKDMIAIRLSTGNIIIKRDEEITNIDTNVIDKTATEYRNDIAPIKQTVVGKTKGSNLLQHYETIGDEIENNNINHSHLHALANKIETSLSRTEGDVMIFANAHVIEILKHTIVVNTKDNPKYRVLTKTIVTSKLLSEINNFRIGDVLPLVLYSHKDNPSKVILREVLKISSFILWLACLLIFLAVRQVSRL</sequence>
<dbReference type="Proteomes" id="UP000190065">
    <property type="component" value="Unassembled WGS sequence"/>
</dbReference>
<dbReference type="AlphaFoldDB" id="A0A1T4S7G5"/>
<feature type="transmembrane region" description="Helical" evidence="1">
    <location>
        <begin position="198"/>
        <end position="217"/>
    </location>
</feature>
<evidence type="ECO:0000256" key="1">
    <source>
        <dbReference type="SAM" id="Phobius"/>
    </source>
</evidence>
<protein>
    <submittedName>
        <fullName evidence="2">Uncharacterized protein</fullName>
    </submittedName>
</protein>
<organism evidence="2 3">
    <name type="scientific">Segatella oulorum</name>
    <dbReference type="NCBI Taxonomy" id="28136"/>
    <lineage>
        <taxon>Bacteria</taxon>
        <taxon>Pseudomonadati</taxon>
        <taxon>Bacteroidota</taxon>
        <taxon>Bacteroidia</taxon>
        <taxon>Bacteroidales</taxon>
        <taxon>Prevotellaceae</taxon>
        <taxon>Segatella</taxon>
    </lineage>
</organism>
<accession>A0A1T4S7G5</accession>
<evidence type="ECO:0000313" key="2">
    <source>
        <dbReference type="EMBL" id="SKA24183.1"/>
    </source>
</evidence>
<keyword evidence="1" id="KW-0812">Transmembrane</keyword>